<feature type="region of interest" description="Disordered" evidence="1">
    <location>
        <begin position="1"/>
        <end position="28"/>
    </location>
</feature>
<feature type="non-terminal residue" evidence="2">
    <location>
        <position position="57"/>
    </location>
</feature>
<protein>
    <submittedName>
        <fullName evidence="2">Uncharacterized protein</fullName>
    </submittedName>
</protein>
<reference evidence="2 3" key="1">
    <citation type="journal article" date="2023" name="Sci. Data">
        <title>Genome assembly of the Korean intertidal mud-creeper Batillaria attramentaria.</title>
        <authorList>
            <person name="Patra A.K."/>
            <person name="Ho P.T."/>
            <person name="Jun S."/>
            <person name="Lee S.J."/>
            <person name="Kim Y."/>
            <person name="Won Y.J."/>
        </authorList>
    </citation>
    <scope>NUCLEOTIDE SEQUENCE [LARGE SCALE GENOMIC DNA]</scope>
    <source>
        <strain evidence="2">Wonlab-2016</strain>
    </source>
</reference>
<evidence type="ECO:0000313" key="3">
    <source>
        <dbReference type="Proteomes" id="UP001519460"/>
    </source>
</evidence>
<gene>
    <name evidence="2" type="ORF">BaRGS_00016760</name>
</gene>
<evidence type="ECO:0000313" key="2">
    <source>
        <dbReference type="EMBL" id="KAK7492096.1"/>
    </source>
</evidence>
<dbReference type="Proteomes" id="UP001519460">
    <property type="component" value="Unassembled WGS sequence"/>
</dbReference>
<feature type="compositionally biased region" description="Basic and acidic residues" evidence="1">
    <location>
        <begin position="1"/>
        <end position="24"/>
    </location>
</feature>
<keyword evidence="3" id="KW-1185">Reference proteome</keyword>
<dbReference type="AlphaFoldDB" id="A0ABD0KYM4"/>
<organism evidence="2 3">
    <name type="scientific">Batillaria attramentaria</name>
    <dbReference type="NCBI Taxonomy" id="370345"/>
    <lineage>
        <taxon>Eukaryota</taxon>
        <taxon>Metazoa</taxon>
        <taxon>Spiralia</taxon>
        <taxon>Lophotrochozoa</taxon>
        <taxon>Mollusca</taxon>
        <taxon>Gastropoda</taxon>
        <taxon>Caenogastropoda</taxon>
        <taxon>Sorbeoconcha</taxon>
        <taxon>Cerithioidea</taxon>
        <taxon>Batillariidae</taxon>
        <taxon>Batillaria</taxon>
    </lineage>
</organism>
<dbReference type="EMBL" id="JACVVK020000107">
    <property type="protein sequence ID" value="KAK7492096.1"/>
    <property type="molecule type" value="Genomic_DNA"/>
</dbReference>
<proteinExistence type="predicted"/>
<name>A0ABD0KYM4_9CAEN</name>
<accession>A0ABD0KYM4</accession>
<comment type="caution">
    <text evidence="2">The sequence shown here is derived from an EMBL/GenBank/DDBJ whole genome shotgun (WGS) entry which is preliminary data.</text>
</comment>
<evidence type="ECO:0000256" key="1">
    <source>
        <dbReference type="SAM" id="MobiDB-lite"/>
    </source>
</evidence>
<sequence length="57" mass="6985">MNRQEKRESRYSVLRADKRDDPPKRHISSPRKIYLMSYRTPSTRRQGRKIFFFDPGQ</sequence>